<comment type="subcellular location">
    <subcellularLocation>
        <location evidence="1">Nucleus</location>
    </subcellularLocation>
</comment>
<keyword evidence="3" id="KW-0805">Transcription regulation</keyword>
<keyword evidence="7" id="KW-1185">Reference proteome</keyword>
<comment type="caution">
    <text evidence="6">The sequence shown here is derived from an EMBL/GenBank/DDBJ whole genome shotgun (WGS) entry which is preliminary data.</text>
</comment>
<protein>
    <recommendedName>
        <fullName evidence="8">Transcription factor domain-containing protein</fullName>
    </recommendedName>
</protein>
<proteinExistence type="predicted"/>
<dbReference type="GO" id="GO:0046872">
    <property type="term" value="F:metal ion binding"/>
    <property type="evidence" value="ECO:0007669"/>
    <property type="project" value="UniProtKB-KW"/>
</dbReference>
<gene>
    <name evidence="6" type="ORF">IWQ60_011878</name>
</gene>
<evidence type="ECO:0000313" key="6">
    <source>
        <dbReference type="EMBL" id="KAJ1907374.1"/>
    </source>
</evidence>
<keyword evidence="2" id="KW-0479">Metal-binding</keyword>
<dbReference type="PANTHER" id="PTHR47338">
    <property type="entry name" value="ZN(II)2CYS6 TRANSCRIPTION FACTOR (EUROFUNG)-RELATED"/>
    <property type="match status" value="1"/>
</dbReference>
<organism evidence="6 7">
    <name type="scientific">Tieghemiomyces parasiticus</name>
    <dbReference type="NCBI Taxonomy" id="78921"/>
    <lineage>
        <taxon>Eukaryota</taxon>
        <taxon>Fungi</taxon>
        <taxon>Fungi incertae sedis</taxon>
        <taxon>Zoopagomycota</taxon>
        <taxon>Kickxellomycotina</taxon>
        <taxon>Dimargaritomycetes</taxon>
        <taxon>Dimargaritales</taxon>
        <taxon>Dimargaritaceae</taxon>
        <taxon>Tieghemiomyces</taxon>
    </lineage>
</organism>
<dbReference type="Proteomes" id="UP001150569">
    <property type="component" value="Unassembled WGS sequence"/>
</dbReference>
<dbReference type="CDD" id="cd12148">
    <property type="entry name" value="fungal_TF_MHR"/>
    <property type="match status" value="1"/>
</dbReference>
<dbReference type="GO" id="GO:0005634">
    <property type="term" value="C:nucleus"/>
    <property type="evidence" value="ECO:0007669"/>
    <property type="project" value="UniProtKB-SubCell"/>
</dbReference>
<name>A0A9W7ZGB3_9FUNG</name>
<dbReference type="GO" id="GO:0000981">
    <property type="term" value="F:DNA-binding transcription factor activity, RNA polymerase II-specific"/>
    <property type="evidence" value="ECO:0007669"/>
    <property type="project" value="InterPro"/>
</dbReference>
<evidence type="ECO:0000256" key="3">
    <source>
        <dbReference type="ARBA" id="ARBA00023015"/>
    </source>
</evidence>
<evidence type="ECO:0000256" key="1">
    <source>
        <dbReference type="ARBA" id="ARBA00004123"/>
    </source>
</evidence>
<evidence type="ECO:0008006" key="8">
    <source>
        <dbReference type="Google" id="ProtNLM"/>
    </source>
</evidence>
<dbReference type="EMBL" id="JANBPT010001481">
    <property type="protein sequence ID" value="KAJ1907374.1"/>
    <property type="molecule type" value="Genomic_DNA"/>
</dbReference>
<evidence type="ECO:0000256" key="2">
    <source>
        <dbReference type="ARBA" id="ARBA00022723"/>
    </source>
</evidence>
<keyword evidence="5" id="KW-0539">Nucleus</keyword>
<evidence type="ECO:0000256" key="4">
    <source>
        <dbReference type="ARBA" id="ARBA00023163"/>
    </source>
</evidence>
<dbReference type="PANTHER" id="PTHR47338:SF5">
    <property type="entry name" value="ZN(II)2CYS6 TRANSCRIPTION FACTOR (EUROFUNG)"/>
    <property type="match status" value="1"/>
</dbReference>
<dbReference type="InterPro" id="IPR050815">
    <property type="entry name" value="TF_fung"/>
</dbReference>
<keyword evidence="4" id="KW-0804">Transcription</keyword>
<sequence>MLSSAPSVFSCLPYGGQEHQHEVATNRLLISSRRQAVPVTTKASGARSPALNKVRGSDSGADGIGKVIEDDLSYYPDIDWEDSQLTTRPNRAVERRRRRREFLAKRHKFMEWSSNQFSMNHAFAAMFGSSGPNAGWHGPSCDDERLYDRGVVHPLIYIFAERAIIRRRDEYARRLIRKVERGEMPPILLNVMLAYATNLSNYRVRGFSSVAATSAAYAQRAEDGLFTAFEEPNEDKIVSLFLLVMLMVVGNNVQKLQSLGSMFSNLVIAKRWHQIDAENYVDDDDGRLGAGAATNPFDTMNVVRVQVDEGTPEPWAATSRSIHGPGASLSSPDRLELRREFRRRVAWLILYADAKASFLQLLPPIFDLDIVQLRPVDNVLVDRVLTLSPDEDDFPCIAAPLGEFFAGYEEIGHFVTYLHRVCDLRVYPTQPPPGENRPSPVAPIDVYRDLSKEMASWYDRLPPHLVTRQPEVGQSYPDLRAIGFSNLMAFHAQYHAAVIILNSPRSLGADEMLAGVDPFDDPVCRQYALDSAQYVLDTILPVFQALPARLHISCIYICYFRAGIVLATHANRSTGTECEWARNRAWEIIAALRVYSPINPFVSFACRILSGMLGSAPPPSLGNIQLLEGPEDVDADSQDLAQTLGKL</sequence>
<evidence type="ECO:0000256" key="5">
    <source>
        <dbReference type="ARBA" id="ARBA00023242"/>
    </source>
</evidence>
<dbReference type="AlphaFoldDB" id="A0A9W7ZGB3"/>
<reference evidence="6" key="1">
    <citation type="submission" date="2022-07" db="EMBL/GenBank/DDBJ databases">
        <title>Phylogenomic reconstructions and comparative analyses of Kickxellomycotina fungi.</title>
        <authorList>
            <person name="Reynolds N.K."/>
            <person name="Stajich J.E."/>
            <person name="Barry K."/>
            <person name="Grigoriev I.V."/>
            <person name="Crous P."/>
            <person name="Smith M.E."/>
        </authorList>
    </citation>
    <scope>NUCLEOTIDE SEQUENCE</scope>
    <source>
        <strain evidence="6">RSA 861</strain>
    </source>
</reference>
<accession>A0A9W7ZGB3</accession>
<evidence type="ECO:0000313" key="7">
    <source>
        <dbReference type="Proteomes" id="UP001150569"/>
    </source>
</evidence>